<dbReference type="Pfam" id="PF02881">
    <property type="entry name" value="SRP54_N"/>
    <property type="match status" value="1"/>
</dbReference>
<proteinExistence type="inferred from homology"/>
<evidence type="ECO:0000256" key="7">
    <source>
        <dbReference type="ARBA" id="ARBA00023135"/>
    </source>
</evidence>
<dbReference type="EC" id="3.6.5.4" evidence="10"/>
<feature type="binding site" evidence="10">
    <location>
        <begin position="107"/>
        <end position="114"/>
    </location>
    <ligand>
        <name>GTP</name>
        <dbReference type="ChEBI" id="CHEBI:37565"/>
    </ligand>
</feature>
<evidence type="ECO:0000256" key="5">
    <source>
        <dbReference type="ARBA" id="ARBA00022884"/>
    </source>
</evidence>
<keyword evidence="6 10" id="KW-0342">GTP-binding</keyword>
<feature type="binding site" evidence="10">
    <location>
        <begin position="248"/>
        <end position="251"/>
    </location>
    <ligand>
        <name>GTP</name>
        <dbReference type="ChEBI" id="CHEBI:37565"/>
    </ligand>
</feature>
<dbReference type="SMART" id="SM00382">
    <property type="entry name" value="AAA"/>
    <property type="match status" value="1"/>
</dbReference>
<dbReference type="InterPro" id="IPR004780">
    <property type="entry name" value="SRP"/>
</dbReference>
<dbReference type="EMBL" id="JALJXV010000010">
    <property type="protein sequence ID" value="MCP1676721.1"/>
    <property type="molecule type" value="Genomic_DNA"/>
</dbReference>
<dbReference type="PANTHER" id="PTHR11564:SF5">
    <property type="entry name" value="SIGNAL RECOGNITION PARTICLE SUBUNIT SRP54"/>
    <property type="match status" value="1"/>
</dbReference>
<dbReference type="GO" id="GO:0003924">
    <property type="term" value="F:GTPase activity"/>
    <property type="evidence" value="ECO:0007669"/>
    <property type="project" value="UniProtKB-UniRule"/>
</dbReference>
<feature type="binding site" evidence="10">
    <location>
        <begin position="190"/>
        <end position="194"/>
    </location>
    <ligand>
        <name>GTP</name>
        <dbReference type="ChEBI" id="CHEBI:37565"/>
    </ligand>
</feature>
<keyword evidence="5 10" id="KW-0694">RNA-binding</keyword>
<keyword evidence="2 10" id="KW-0963">Cytoplasm</keyword>
<keyword evidence="13" id="KW-1185">Reference proteome</keyword>
<dbReference type="AlphaFoldDB" id="A0AAE3G8H0"/>
<name>A0AAE3G8H0_9GAMM</name>
<comment type="similarity">
    <text evidence="1 10">Belongs to the GTP-binding SRP family. SRP54 subfamily.</text>
</comment>
<comment type="subcellular location">
    <subcellularLocation>
        <location evidence="10">Cytoplasm</location>
    </subcellularLocation>
    <text evidence="10">The SRP-RNC complex is targeted to the cytoplasmic membrane.</text>
</comment>
<dbReference type="SUPFAM" id="SSF47446">
    <property type="entry name" value="Signal peptide-binding domain"/>
    <property type="match status" value="1"/>
</dbReference>
<dbReference type="Gene3D" id="1.20.120.140">
    <property type="entry name" value="Signal recognition particle SRP54, nucleotide-binding domain"/>
    <property type="match status" value="1"/>
</dbReference>
<comment type="subunit">
    <text evidence="10">Part of the signal recognition particle protein translocation system, which is composed of SRP and FtsY. SRP is a ribonucleoprotein composed of Ffh and a 4.5S RNA molecule.</text>
</comment>
<comment type="function">
    <text evidence="10">Involved in targeting and insertion of nascent membrane proteins into the cytoplasmic membrane. Binds to the hydrophobic signal sequence of the ribosome-nascent chain (RNC) as it emerges from the ribosomes. The SRP-RNC complex is then targeted to the cytoplasmic membrane where it interacts with the SRP receptor FtsY. Interaction with FtsY leads to the transfer of the RNC complex to the Sec translocase for insertion into the membrane, the hydrolysis of GTP by both Ffh and FtsY, and the dissociation of the SRP-FtsY complex into the individual components.</text>
</comment>
<dbReference type="InterPro" id="IPR027417">
    <property type="entry name" value="P-loop_NTPase"/>
</dbReference>
<dbReference type="FunFam" id="3.40.50.300:FF:000022">
    <property type="entry name" value="Signal recognition particle 54 kDa subunit"/>
    <property type="match status" value="1"/>
</dbReference>
<protein>
    <recommendedName>
        <fullName evidence="10">Signal recognition particle protein</fullName>
        <ecNumber evidence="10">3.6.5.4</ecNumber>
    </recommendedName>
    <alternativeName>
        <fullName evidence="10">Fifty-four homolog</fullName>
    </alternativeName>
</protein>
<dbReference type="GO" id="GO:0008312">
    <property type="term" value="F:7S RNA binding"/>
    <property type="evidence" value="ECO:0007669"/>
    <property type="project" value="InterPro"/>
</dbReference>
<keyword evidence="7 10" id="KW-0733">Signal recognition particle</keyword>
<dbReference type="NCBIfam" id="TIGR00959">
    <property type="entry name" value="ffh"/>
    <property type="match status" value="1"/>
</dbReference>
<reference evidence="12" key="1">
    <citation type="submission" date="2022-03" db="EMBL/GenBank/DDBJ databases">
        <title>Genomic Encyclopedia of Type Strains, Phase III (KMG-III): the genomes of soil and plant-associated and newly described type strains.</title>
        <authorList>
            <person name="Whitman W."/>
        </authorList>
    </citation>
    <scope>NUCLEOTIDE SEQUENCE</scope>
    <source>
        <strain evidence="12">ANL 6-2</strain>
    </source>
</reference>
<dbReference type="GO" id="GO:0005525">
    <property type="term" value="F:GTP binding"/>
    <property type="evidence" value="ECO:0007669"/>
    <property type="project" value="UniProtKB-UniRule"/>
</dbReference>
<comment type="domain">
    <text evidence="10">Composed of three domains: the N-terminal N domain, which is responsible for interactions with the ribosome, the central G domain, which binds GTP, and the C-terminal M domain, which binds the RNA and the signal sequence of the RNC.</text>
</comment>
<dbReference type="InterPro" id="IPR013822">
    <property type="entry name" value="Signal_recog_particl_SRP54_hlx"/>
</dbReference>
<dbReference type="CDD" id="cd18539">
    <property type="entry name" value="SRP_G"/>
    <property type="match status" value="1"/>
</dbReference>
<dbReference type="Gene3D" id="1.10.260.30">
    <property type="entry name" value="Signal recognition particle, SRP54 subunit, M-domain"/>
    <property type="match status" value="1"/>
</dbReference>
<dbReference type="HAMAP" id="MF_00306">
    <property type="entry name" value="SRP54"/>
    <property type="match status" value="1"/>
</dbReference>
<dbReference type="RefSeq" id="WP_253483637.1">
    <property type="nucleotide sequence ID" value="NZ_JALJXV010000010.1"/>
</dbReference>
<gene>
    <name evidence="10" type="primary">ffh</name>
    <name evidence="12" type="ORF">J2T57_003892</name>
</gene>
<evidence type="ECO:0000256" key="2">
    <source>
        <dbReference type="ARBA" id="ARBA00022490"/>
    </source>
</evidence>
<dbReference type="FunFam" id="1.10.260.30:FF:000001">
    <property type="entry name" value="Signal recognition particle protein"/>
    <property type="match status" value="1"/>
</dbReference>
<dbReference type="SUPFAM" id="SSF52540">
    <property type="entry name" value="P-loop containing nucleoside triphosphate hydrolases"/>
    <property type="match status" value="1"/>
</dbReference>
<keyword evidence="4 10" id="KW-0378">Hydrolase</keyword>
<evidence type="ECO:0000256" key="8">
    <source>
        <dbReference type="ARBA" id="ARBA00023274"/>
    </source>
</evidence>
<dbReference type="Gene3D" id="3.40.50.300">
    <property type="entry name" value="P-loop containing nucleotide triphosphate hydrolases"/>
    <property type="match status" value="1"/>
</dbReference>
<organism evidence="12 13">
    <name type="scientific">Natronocella acetinitrilica</name>
    <dbReference type="NCBI Taxonomy" id="414046"/>
    <lineage>
        <taxon>Bacteria</taxon>
        <taxon>Pseudomonadati</taxon>
        <taxon>Pseudomonadota</taxon>
        <taxon>Gammaproteobacteria</taxon>
        <taxon>Chromatiales</taxon>
        <taxon>Ectothiorhodospiraceae</taxon>
        <taxon>Natronocella</taxon>
    </lineage>
</organism>
<comment type="catalytic activity">
    <reaction evidence="9 10">
        <text>GTP + H2O = GDP + phosphate + H(+)</text>
        <dbReference type="Rhea" id="RHEA:19669"/>
        <dbReference type="ChEBI" id="CHEBI:15377"/>
        <dbReference type="ChEBI" id="CHEBI:15378"/>
        <dbReference type="ChEBI" id="CHEBI:37565"/>
        <dbReference type="ChEBI" id="CHEBI:43474"/>
        <dbReference type="ChEBI" id="CHEBI:58189"/>
        <dbReference type="EC" id="3.6.5.4"/>
    </reaction>
</comment>
<dbReference type="InterPro" id="IPR004125">
    <property type="entry name" value="Signal_recog_particle_SRP54_M"/>
</dbReference>
<dbReference type="InterPro" id="IPR003593">
    <property type="entry name" value="AAA+_ATPase"/>
</dbReference>
<dbReference type="InterPro" id="IPR022941">
    <property type="entry name" value="SRP54"/>
</dbReference>
<dbReference type="PANTHER" id="PTHR11564">
    <property type="entry name" value="SIGNAL RECOGNITION PARTICLE 54K PROTEIN SRP54"/>
    <property type="match status" value="1"/>
</dbReference>
<evidence type="ECO:0000313" key="12">
    <source>
        <dbReference type="EMBL" id="MCP1676721.1"/>
    </source>
</evidence>
<comment type="caution">
    <text evidence="12">The sequence shown here is derived from an EMBL/GenBank/DDBJ whole genome shotgun (WGS) entry which is preliminary data.</text>
</comment>
<sequence length="460" mass="50396">MFSSLSERLDSVIKRVRGQGRLTEENIQDSLREVRMALLEADVALPVVRDFINEVKQRALGEEVRRSLTPGQAFVKIVKDELVRMMGEANDALDLAVRPPAVIMVAGLQGAGKTTSLAKLARHLREREKKKVLVVSCDVYRPAAIDQLQTLAREVEVDFFPSSSGDKPVAIARAAVDHARKQFHDVLLVDTAGRLHVDEGMMAEVKALHQALEPVETLFVVDSMTGQDAVNTAKAFNDALPLTGVILTKTDGDARGGAALSIRHVTGKPIKFLGTGEKTKALEPFHPERVASRILGMGDVLSLVEEVERGVDRDQADRLAEKFKTGKGFDLEDFRDQMNQLGKMGGIGSLMDKLPGMGNMADKVKNQVGDKEVNRLVAIINSMTPAERHKPDVINGSRKRRIAQGSGVQVQDVNRLLKQFKQMQKMMKQFKKGGMKKMMRQLGGRGGMPPGGLPPGGMPF</sequence>
<dbReference type="Proteomes" id="UP001205843">
    <property type="component" value="Unassembled WGS sequence"/>
</dbReference>
<dbReference type="Pfam" id="PF02978">
    <property type="entry name" value="SRP_SPB"/>
    <property type="match status" value="1"/>
</dbReference>
<dbReference type="GO" id="GO:0006614">
    <property type="term" value="P:SRP-dependent cotranslational protein targeting to membrane"/>
    <property type="evidence" value="ECO:0007669"/>
    <property type="project" value="InterPro"/>
</dbReference>
<dbReference type="InterPro" id="IPR036891">
    <property type="entry name" value="Signal_recog_part_SRP54_M_sf"/>
</dbReference>
<evidence type="ECO:0000256" key="9">
    <source>
        <dbReference type="ARBA" id="ARBA00048027"/>
    </source>
</evidence>
<evidence type="ECO:0000256" key="10">
    <source>
        <dbReference type="HAMAP-Rule" id="MF_00306"/>
    </source>
</evidence>
<dbReference type="SMART" id="SM00962">
    <property type="entry name" value="SRP54"/>
    <property type="match status" value="1"/>
</dbReference>
<evidence type="ECO:0000313" key="13">
    <source>
        <dbReference type="Proteomes" id="UP001205843"/>
    </source>
</evidence>
<evidence type="ECO:0000256" key="1">
    <source>
        <dbReference type="ARBA" id="ARBA00005450"/>
    </source>
</evidence>
<keyword evidence="8 10" id="KW-0687">Ribonucleoprotein</keyword>
<dbReference type="Pfam" id="PF00448">
    <property type="entry name" value="SRP54"/>
    <property type="match status" value="1"/>
</dbReference>
<evidence type="ECO:0000256" key="6">
    <source>
        <dbReference type="ARBA" id="ARBA00023134"/>
    </source>
</evidence>
<dbReference type="SMART" id="SM00963">
    <property type="entry name" value="SRP54_N"/>
    <property type="match status" value="1"/>
</dbReference>
<keyword evidence="3 10" id="KW-0547">Nucleotide-binding</keyword>
<evidence type="ECO:0000259" key="11">
    <source>
        <dbReference type="PROSITE" id="PS00300"/>
    </source>
</evidence>
<evidence type="ECO:0000256" key="4">
    <source>
        <dbReference type="ARBA" id="ARBA00022801"/>
    </source>
</evidence>
<dbReference type="PROSITE" id="PS00300">
    <property type="entry name" value="SRP54"/>
    <property type="match status" value="1"/>
</dbReference>
<dbReference type="InterPro" id="IPR042101">
    <property type="entry name" value="SRP54_N_sf"/>
</dbReference>
<accession>A0AAE3G8H0</accession>
<feature type="domain" description="SRP54-type proteins GTP-binding" evidence="11">
    <location>
        <begin position="269"/>
        <end position="282"/>
    </location>
</feature>
<evidence type="ECO:0000256" key="3">
    <source>
        <dbReference type="ARBA" id="ARBA00022741"/>
    </source>
</evidence>
<dbReference type="InterPro" id="IPR000897">
    <property type="entry name" value="SRP54_GTPase_dom"/>
</dbReference>
<dbReference type="GO" id="GO:0048500">
    <property type="term" value="C:signal recognition particle"/>
    <property type="evidence" value="ECO:0007669"/>
    <property type="project" value="UniProtKB-UniRule"/>
</dbReference>